<dbReference type="Gene3D" id="3.40.50.1820">
    <property type="entry name" value="alpha/beta hydrolase"/>
    <property type="match status" value="1"/>
</dbReference>
<sequence>MTDTKPTVVLVHGAFADSSSWSGVVERLQRQGHPVLAVANPLRGLESDAAYVADVVNSVSGPVVLVGHSYGGVLITRAAGRTPNVEALVYIAAFQPETGESALELSTRFPGGKLGPETTDVLVHDGEPELSIKAEDFREVFAADVPEAAVLAATQRPVVQRALTTPLEGEPAWRRLPSWALVATGDNAIPAAAQEFMAERASSHVERVDASHAVSVSRPDAVADIILAAARATR</sequence>
<evidence type="ECO:0000259" key="1">
    <source>
        <dbReference type="Pfam" id="PF12697"/>
    </source>
</evidence>
<dbReference type="Pfam" id="PF12697">
    <property type="entry name" value="Abhydrolase_6"/>
    <property type="match status" value="1"/>
</dbReference>
<dbReference type="InterPro" id="IPR000073">
    <property type="entry name" value="AB_hydrolase_1"/>
</dbReference>
<keyword evidence="3" id="KW-1185">Reference proteome</keyword>
<dbReference type="PANTHER" id="PTHR37017:SF11">
    <property type="entry name" value="ESTERASE_LIPASE_THIOESTERASE DOMAIN-CONTAINING PROTEIN"/>
    <property type="match status" value="1"/>
</dbReference>
<reference evidence="2" key="1">
    <citation type="journal article" date="2014" name="Int. J. Syst. Evol. Microbiol.">
        <title>Complete genome sequence of Corynebacterium casei LMG S-19264T (=DSM 44701T), isolated from a smear-ripened cheese.</title>
        <authorList>
            <consortium name="US DOE Joint Genome Institute (JGI-PGF)"/>
            <person name="Walter F."/>
            <person name="Albersmeier A."/>
            <person name="Kalinowski J."/>
            <person name="Ruckert C."/>
        </authorList>
    </citation>
    <scope>NUCLEOTIDE SEQUENCE</scope>
    <source>
        <strain evidence="2">JCM 3313</strain>
    </source>
</reference>
<proteinExistence type="predicted"/>
<dbReference type="EMBL" id="BMRG01000002">
    <property type="protein sequence ID" value="GGP43974.1"/>
    <property type="molecule type" value="Genomic_DNA"/>
</dbReference>
<feature type="domain" description="AB hydrolase-1" evidence="1">
    <location>
        <begin position="8"/>
        <end position="224"/>
    </location>
</feature>
<comment type="caution">
    <text evidence="2">The sequence shown here is derived from an EMBL/GenBank/DDBJ whole genome shotgun (WGS) entry which is preliminary data.</text>
</comment>
<evidence type="ECO:0000313" key="3">
    <source>
        <dbReference type="Proteomes" id="UP000639606"/>
    </source>
</evidence>
<dbReference type="GO" id="GO:0016787">
    <property type="term" value="F:hydrolase activity"/>
    <property type="evidence" value="ECO:0007669"/>
    <property type="project" value="UniProtKB-KW"/>
</dbReference>
<organism evidence="2 3">
    <name type="scientific">Saccharothrix coeruleofusca</name>
    <dbReference type="NCBI Taxonomy" id="33919"/>
    <lineage>
        <taxon>Bacteria</taxon>
        <taxon>Bacillati</taxon>
        <taxon>Actinomycetota</taxon>
        <taxon>Actinomycetes</taxon>
        <taxon>Pseudonocardiales</taxon>
        <taxon>Pseudonocardiaceae</taxon>
        <taxon>Saccharothrix</taxon>
    </lineage>
</organism>
<dbReference type="SUPFAM" id="SSF53474">
    <property type="entry name" value="alpha/beta-Hydrolases"/>
    <property type="match status" value="1"/>
</dbReference>
<evidence type="ECO:0000313" key="2">
    <source>
        <dbReference type="EMBL" id="GGP43974.1"/>
    </source>
</evidence>
<dbReference type="InterPro" id="IPR052897">
    <property type="entry name" value="Sec-Metab_Biosynth_Hydrolase"/>
</dbReference>
<dbReference type="PANTHER" id="PTHR37017">
    <property type="entry name" value="AB HYDROLASE-1 DOMAIN-CONTAINING PROTEIN-RELATED"/>
    <property type="match status" value="1"/>
</dbReference>
<gene>
    <name evidence="2" type="ORF">GCM10010185_14580</name>
</gene>
<reference evidence="2" key="2">
    <citation type="submission" date="2020-09" db="EMBL/GenBank/DDBJ databases">
        <authorList>
            <person name="Sun Q."/>
            <person name="Ohkuma M."/>
        </authorList>
    </citation>
    <scope>NUCLEOTIDE SEQUENCE</scope>
    <source>
        <strain evidence="2">JCM 3313</strain>
    </source>
</reference>
<keyword evidence="2" id="KW-0378">Hydrolase</keyword>
<dbReference type="InterPro" id="IPR029058">
    <property type="entry name" value="AB_hydrolase_fold"/>
</dbReference>
<protein>
    <submittedName>
        <fullName evidence="2">Alpha/beta hydrolase</fullName>
    </submittedName>
</protein>
<name>A0A918AIG1_9PSEU</name>
<dbReference type="RefSeq" id="WP_189222278.1">
    <property type="nucleotide sequence ID" value="NZ_BMRG01000002.1"/>
</dbReference>
<dbReference type="AlphaFoldDB" id="A0A918AIG1"/>
<dbReference type="Proteomes" id="UP000639606">
    <property type="component" value="Unassembled WGS sequence"/>
</dbReference>
<accession>A0A918AIG1</accession>